<name>A0A2G9V172_TELCI</name>
<accession>A0A2G9V172</accession>
<dbReference type="Proteomes" id="UP000230423">
    <property type="component" value="Unassembled WGS sequence"/>
</dbReference>
<dbReference type="PANTHER" id="PTHR12000:SF42">
    <property type="entry name" value="LEGUMAIN"/>
    <property type="match status" value="1"/>
</dbReference>
<evidence type="ECO:0000256" key="1">
    <source>
        <dbReference type="ARBA" id="ARBA00009941"/>
    </source>
</evidence>
<protein>
    <recommendedName>
        <fullName evidence="3">Legumain prodomain domain-containing protein</fullName>
    </recommendedName>
</protein>
<dbReference type="CDD" id="cd21115">
    <property type="entry name" value="legumain_C"/>
    <property type="match status" value="1"/>
</dbReference>
<dbReference type="InterPro" id="IPR048501">
    <property type="entry name" value="Legum_prodom"/>
</dbReference>
<gene>
    <name evidence="4" type="ORF">TELCIR_01704</name>
</gene>
<dbReference type="OrthoDB" id="5889348at2759"/>
<dbReference type="Pfam" id="PF20985">
    <property type="entry name" value="Legum_prodom"/>
    <property type="match status" value="1"/>
</dbReference>
<dbReference type="GO" id="GO:0005773">
    <property type="term" value="C:vacuole"/>
    <property type="evidence" value="ECO:0007669"/>
    <property type="project" value="GOC"/>
</dbReference>
<sequence length="167" mass="19610">MHYGNLSMGKEPVGWFQGAGNSKRTMRKTPSESQEERVSWPSRDVELMHLQMKKLLSPQSAAVDTEISRIQKYRHNIEAVFTSLINHLVRDGSERRRLFEKRSDVENLDCHDDVVRIFDMICIDFNKYDYALKYVYVLNNLCTKFNDSAKIIEAMWTTCSKTRSKFF</sequence>
<dbReference type="GO" id="GO:0004197">
    <property type="term" value="F:cysteine-type endopeptidase activity"/>
    <property type="evidence" value="ECO:0007669"/>
    <property type="project" value="TreeGrafter"/>
</dbReference>
<keyword evidence="5" id="KW-1185">Reference proteome</keyword>
<dbReference type="InterPro" id="IPR046427">
    <property type="entry name" value="Legumain_prodom_sf"/>
</dbReference>
<dbReference type="PANTHER" id="PTHR12000">
    <property type="entry name" value="HEMOGLOBINASE FAMILY MEMBER"/>
    <property type="match status" value="1"/>
</dbReference>
<dbReference type="AlphaFoldDB" id="A0A2G9V172"/>
<feature type="region of interest" description="Disordered" evidence="2">
    <location>
        <begin position="14"/>
        <end position="38"/>
    </location>
</feature>
<evidence type="ECO:0000256" key="2">
    <source>
        <dbReference type="SAM" id="MobiDB-lite"/>
    </source>
</evidence>
<dbReference type="GO" id="GO:0051603">
    <property type="term" value="P:proteolysis involved in protein catabolic process"/>
    <property type="evidence" value="ECO:0007669"/>
    <property type="project" value="TreeGrafter"/>
</dbReference>
<feature type="domain" description="Legumain prodomain" evidence="3">
    <location>
        <begin position="66"/>
        <end position="159"/>
    </location>
</feature>
<comment type="similarity">
    <text evidence="1">Belongs to the peptidase C13 family.</text>
</comment>
<evidence type="ECO:0000313" key="5">
    <source>
        <dbReference type="Proteomes" id="UP000230423"/>
    </source>
</evidence>
<dbReference type="InterPro" id="IPR001096">
    <property type="entry name" value="Peptidase_C13"/>
</dbReference>
<dbReference type="Gene3D" id="1.10.132.130">
    <property type="match status" value="1"/>
</dbReference>
<evidence type="ECO:0000313" key="4">
    <source>
        <dbReference type="EMBL" id="PIO76225.1"/>
    </source>
</evidence>
<reference evidence="4 5" key="1">
    <citation type="submission" date="2015-09" db="EMBL/GenBank/DDBJ databases">
        <title>Draft genome of the parasitic nematode Teladorsagia circumcincta isolate WARC Sus (inbred).</title>
        <authorList>
            <person name="Mitreva M."/>
        </authorList>
    </citation>
    <scope>NUCLEOTIDE SEQUENCE [LARGE SCALE GENOMIC DNA]</scope>
    <source>
        <strain evidence="4 5">S</strain>
    </source>
</reference>
<proteinExistence type="inferred from homology"/>
<evidence type="ECO:0000259" key="3">
    <source>
        <dbReference type="Pfam" id="PF20985"/>
    </source>
</evidence>
<organism evidence="4 5">
    <name type="scientific">Teladorsagia circumcincta</name>
    <name type="common">Brown stomach worm</name>
    <name type="synonym">Ostertagia circumcincta</name>
    <dbReference type="NCBI Taxonomy" id="45464"/>
    <lineage>
        <taxon>Eukaryota</taxon>
        <taxon>Metazoa</taxon>
        <taxon>Ecdysozoa</taxon>
        <taxon>Nematoda</taxon>
        <taxon>Chromadorea</taxon>
        <taxon>Rhabditida</taxon>
        <taxon>Rhabditina</taxon>
        <taxon>Rhabditomorpha</taxon>
        <taxon>Strongyloidea</taxon>
        <taxon>Trichostrongylidae</taxon>
        <taxon>Teladorsagia</taxon>
    </lineage>
</organism>
<dbReference type="EMBL" id="KZ345069">
    <property type="protein sequence ID" value="PIO76225.1"/>
    <property type="molecule type" value="Genomic_DNA"/>
</dbReference>
<dbReference type="GO" id="GO:0006624">
    <property type="term" value="P:vacuolar protein processing"/>
    <property type="evidence" value="ECO:0007669"/>
    <property type="project" value="TreeGrafter"/>
</dbReference>